<evidence type="ECO:0000256" key="4">
    <source>
        <dbReference type="SAM" id="Coils"/>
    </source>
</evidence>
<name>A0A0L7KVF1_OPEBR</name>
<feature type="coiled-coil region" evidence="4">
    <location>
        <begin position="1"/>
        <end position="28"/>
    </location>
</feature>
<evidence type="ECO:0000256" key="1">
    <source>
        <dbReference type="ARBA" id="ARBA00004123"/>
    </source>
</evidence>
<protein>
    <submittedName>
        <fullName evidence="6">U4/U6.U5 tri-snRNP-associated protein 1</fullName>
    </submittedName>
</protein>
<dbReference type="AlphaFoldDB" id="A0A0L7KVF1"/>
<dbReference type="GO" id="GO:0046540">
    <property type="term" value="C:U4/U6 x U5 tri-snRNP complex"/>
    <property type="evidence" value="ECO:0007669"/>
    <property type="project" value="TreeGrafter"/>
</dbReference>
<dbReference type="InterPro" id="IPR005011">
    <property type="entry name" value="SNU66/SART1"/>
</dbReference>
<evidence type="ECO:0000256" key="2">
    <source>
        <dbReference type="ARBA" id="ARBA00006076"/>
    </source>
</evidence>
<dbReference type="PANTHER" id="PTHR14152">
    <property type="entry name" value="SQUAMOUS CELL CARCINOMA ANTIGEN RECOGNISED BY CYTOTOXIC T LYMPHOCYTES"/>
    <property type="match status" value="1"/>
</dbReference>
<accession>A0A0L7KVF1</accession>
<sequence length="164" mass="17574">MLRTRNDNNMVEELLENVQEAVKTEEEDDESAAGAGMVLDATAEFCRSLGDIPTYGQAGNREHHSEIMDFEKAELEAELEAEENAGAWSRVDVHSEKPPDLDPAAGGEGALGAEPRLGAGVAGALQLALSKGYLEKAGTQPAPKSQHLHLLAARNYSIEDKTYG</sequence>
<dbReference type="EMBL" id="JTDY01005215">
    <property type="protein sequence ID" value="KOB67242.1"/>
    <property type="molecule type" value="Genomic_DNA"/>
</dbReference>
<comment type="subcellular location">
    <subcellularLocation>
        <location evidence="1">Nucleus</location>
    </subcellularLocation>
</comment>
<dbReference type="Proteomes" id="UP000037510">
    <property type="component" value="Unassembled WGS sequence"/>
</dbReference>
<feature type="compositionally biased region" description="Basic and acidic residues" evidence="5">
    <location>
        <begin position="91"/>
        <end position="100"/>
    </location>
</feature>
<keyword evidence="7" id="KW-1185">Reference proteome</keyword>
<dbReference type="PANTHER" id="PTHR14152:SF5">
    <property type="entry name" value="U4_U6.U5 TRI-SNRNP-ASSOCIATED PROTEIN 1"/>
    <property type="match status" value="1"/>
</dbReference>
<comment type="caution">
    <text evidence="6">The sequence shown here is derived from an EMBL/GenBank/DDBJ whole genome shotgun (WGS) entry which is preliminary data.</text>
</comment>
<dbReference type="Pfam" id="PF03343">
    <property type="entry name" value="SART-1"/>
    <property type="match status" value="1"/>
</dbReference>
<keyword evidence="4" id="KW-0175">Coiled coil</keyword>
<feature type="region of interest" description="Disordered" evidence="5">
    <location>
        <begin position="78"/>
        <end position="112"/>
    </location>
</feature>
<dbReference type="STRING" id="104452.A0A0L7KVF1"/>
<proteinExistence type="inferred from homology"/>
<dbReference type="GO" id="GO:0045292">
    <property type="term" value="P:mRNA cis splicing, via spliceosome"/>
    <property type="evidence" value="ECO:0007669"/>
    <property type="project" value="TreeGrafter"/>
</dbReference>
<comment type="similarity">
    <text evidence="2">Belongs to the SNU66/SART1 family.</text>
</comment>
<evidence type="ECO:0000313" key="7">
    <source>
        <dbReference type="Proteomes" id="UP000037510"/>
    </source>
</evidence>
<gene>
    <name evidence="6" type="ORF">OBRU01_17673</name>
</gene>
<organism evidence="6 7">
    <name type="scientific">Operophtera brumata</name>
    <name type="common">Winter moth</name>
    <name type="synonym">Phalaena brumata</name>
    <dbReference type="NCBI Taxonomy" id="104452"/>
    <lineage>
        <taxon>Eukaryota</taxon>
        <taxon>Metazoa</taxon>
        <taxon>Ecdysozoa</taxon>
        <taxon>Arthropoda</taxon>
        <taxon>Hexapoda</taxon>
        <taxon>Insecta</taxon>
        <taxon>Pterygota</taxon>
        <taxon>Neoptera</taxon>
        <taxon>Endopterygota</taxon>
        <taxon>Lepidoptera</taxon>
        <taxon>Glossata</taxon>
        <taxon>Ditrysia</taxon>
        <taxon>Geometroidea</taxon>
        <taxon>Geometridae</taxon>
        <taxon>Larentiinae</taxon>
        <taxon>Operophtera</taxon>
    </lineage>
</organism>
<evidence type="ECO:0000256" key="3">
    <source>
        <dbReference type="ARBA" id="ARBA00023242"/>
    </source>
</evidence>
<evidence type="ECO:0000256" key="5">
    <source>
        <dbReference type="SAM" id="MobiDB-lite"/>
    </source>
</evidence>
<evidence type="ECO:0000313" key="6">
    <source>
        <dbReference type="EMBL" id="KOB67242.1"/>
    </source>
</evidence>
<keyword evidence="3" id="KW-0539">Nucleus</keyword>
<reference evidence="6 7" key="1">
    <citation type="journal article" date="2015" name="Genome Biol. Evol.">
        <title>The genome of winter moth (Operophtera brumata) provides a genomic perspective on sexual dimorphism and phenology.</title>
        <authorList>
            <person name="Derks M.F."/>
            <person name="Smit S."/>
            <person name="Salis L."/>
            <person name="Schijlen E."/>
            <person name="Bossers A."/>
            <person name="Mateman C."/>
            <person name="Pijl A.S."/>
            <person name="de Ridder D."/>
            <person name="Groenen M.A."/>
            <person name="Visser M.E."/>
            <person name="Megens H.J."/>
        </authorList>
    </citation>
    <scope>NUCLEOTIDE SEQUENCE [LARGE SCALE GENOMIC DNA]</scope>
    <source>
        <strain evidence="6">WM2013NL</strain>
        <tissue evidence="6">Head and thorax</tissue>
    </source>
</reference>
<dbReference type="GO" id="GO:0000481">
    <property type="term" value="P:maturation of 5S rRNA"/>
    <property type="evidence" value="ECO:0007669"/>
    <property type="project" value="TreeGrafter"/>
</dbReference>